<dbReference type="Gene3D" id="3.40.50.720">
    <property type="entry name" value="NAD(P)-binding Rossmann-like Domain"/>
    <property type="match status" value="2"/>
</dbReference>
<protein>
    <submittedName>
        <fullName evidence="4">NAD(P)-binding protein</fullName>
    </submittedName>
</protein>
<dbReference type="GO" id="GO:0016491">
    <property type="term" value="F:oxidoreductase activity"/>
    <property type="evidence" value="ECO:0007669"/>
    <property type="project" value="UniProtKB-KW"/>
</dbReference>
<dbReference type="InParanoid" id="A0A1E7FQ06"/>
<organism evidence="4 5">
    <name type="scientific">Fragilariopsis cylindrus CCMP1102</name>
    <dbReference type="NCBI Taxonomy" id="635003"/>
    <lineage>
        <taxon>Eukaryota</taxon>
        <taxon>Sar</taxon>
        <taxon>Stramenopiles</taxon>
        <taxon>Ochrophyta</taxon>
        <taxon>Bacillariophyta</taxon>
        <taxon>Bacillariophyceae</taxon>
        <taxon>Bacillariophycidae</taxon>
        <taxon>Bacillariales</taxon>
        <taxon>Bacillariaceae</taxon>
        <taxon>Fragilariopsis</taxon>
    </lineage>
</organism>
<proteinExistence type="predicted"/>
<dbReference type="PANTHER" id="PTHR43333:SF1">
    <property type="entry name" value="D-ISOMER SPECIFIC 2-HYDROXYACID DEHYDROGENASE NAD-BINDING DOMAIN-CONTAINING PROTEIN"/>
    <property type="match status" value="1"/>
</dbReference>
<dbReference type="SUPFAM" id="SSF51735">
    <property type="entry name" value="NAD(P)-binding Rossmann-fold domains"/>
    <property type="match status" value="1"/>
</dbReference>
<dbReference type="EMBL" id="KV784355">
    <property type="protein sequence ID" value="OEU20242.1"/>
    <property type="molecule type" value="Genomic_DNA"/>
</dbReference>
<dbReference type="PANTHER" id="PTHR43333">
    <property type="entry name" value="2-HACID_DH_C DOMAIN-CONTAINING PROTEIN"/>
    <property type="match status" value="1"/>
</dbReference>
<sequence>MSCFVRRSPHPSVAIFSSIQEVSESLTTTAITSNISFTIIKDDALSGYGGTVKFSPESLSANTLQSLAEAEILISEPAVVASIINHYGEHCFRNLKWCQSTYVGVDPLFDSNNHKPTAKRNWILTRFAGIFGDPIAEWVLARIIEHERSFVASHIDQQNKEWAGSRNEVTQYRYLSSLTISVLGGCGDIGKCIIKAASFGFKMKTVAYGKTDRKKSNNNDNDMLPDGLDVYTQDLQEALQMGDYIVSVLPSTPDTKGLLNDETLSIASKINGGKSPVFLNVGRGDVITEQSIISSLDRGYISAAILDVFGIEPLPRSSPLWNKSNVIISPHVSGITQASDVPKIFFDNYERYIAGKDLKYVVDWDKGY</sequence>
<evidence type="ECO:0000256" key="1">
    <source>
        <dbReference type="ARBA" id="ARBA00023002"/>
    </source>
</evidence>
<dbReference type="KEGG" id="fcy:FRACYDRAFT_236314"/>
<dbReference type="OrthoDB" id="298012at2759"/>
<evidence type="ECO:0000256" key="2">
    <source>
        <dbReference type="ARBA" id="ARBA00023027"/>
    </source>
</evidence>
<evidence type="ECO:0000259" key="3">
    <source>
        <dbReference type="Pfam" id="PF02826"/>
    </source>
</evidence>
<reference evidence="4 5" key="1">
    <citation type="submission" date="2016-09" db="EMBL/GenBank/DDBJ databases">
        <title>Extensive genetic diversity and differential bi-allelic expression allows diatom success in the polar Southern Ocean.</title>
        <authorList>
            <consortium name="DOE Joint Genome Institute"/>
            <person name="Mock T."/>
            <person name="Otillar R.P."/>
            <person name="Strauss J."/>
            <person name="Dupont C."/>
            <person name="Frickenhaus S."/>
            <person name="Maumus F."/>
            <person name="Mcmullan M."/>
            <person name="Sanges R."/>
            <person name="Schmutz J."/>
            <person name="Toseland A."/>
            <person name="Valas R."/>
            <person name="Veluchamy A."/>
            <person name="Ward B.J."/>
            <person name="Allen A."/>
            <person name="Barry K."/>
            <person name="Falciatore A."/>
            <person name="Ferrante M."/>
            <person name="Fortunato A.E."/>
            <person name="Gloeckner G."/>
            <person name="Gruber A."/>
            <person name="Hipkin R."/>
            <person name="Janech M."/>
            <person name="Kroth P."/>
            <person name="Leese F."/>
            <person name="Lindquist E."/>
            <person name="Lyon B.R."/>
            <person name="Martin J."/>
            <person name="Mayer C."/>
            <person name="Parker M."/>
            <person name="Quesneville H."/>
            <person name="Raymond J."/>
            <person name="Uhlig C."/>
            <person name="Valentin K.U."/>
            <person name="Worden A.Z."/>
            <person name="Armbrust E.V."/>
            <person name="Bowler C."/>
            <person name="Green B."/>
            <person name="Moulton V."/>
            <person name="Van Oosterhout C."/>
            <person name="Grigoriev I."/>
        </authorList>
    </citation>
    <scope>NUCLEOTIDE SEQUENCE [LARGE SCALE GENOMIC DNA]</scope>
    <source>
        <strain evidence="4 5">CCMP1102</strain>
    </source>
</reference>
<name>A0A1E7FQ06_9STRA</name>
<dbReference type="Proteomes" id="UP000095751">
    <property type="component" value="Unassembled WGS sequence"/>
</dbReference>
<keyword evidence="5" id="KW-1185">Reference proteome</keyword>
<dbReference type="InterPro" id="IPR036291">
    <property type="entry name" value="NAD(P)-bd_dom_sf"/>
</dbReference>
<keyword evidence="1" id="KW-0560">Oxidoreductase</keyword>
<dbReference type="Pfam" id="PF02826">
    <property type="entry name" value="2-Hacid_dh_C"/>
    <property type="match status" value="1"/>
</dbReference>
<dbReference type="InterPro" id="IPR006140">
    <property type="entry name" value="D-isomer_DH_NAD-bd"/>
</dbReference>
<feature type="domain" description="D-isomer specific 2-hydroxyacid dehydrogenase NAD-binding" evidence="3">
    <location>
        <begin position="141"/>
        <end position="333"/>
    </location>
</feature>
<accession>A0A1E7FQ06</accession>
<gene>
    <name evidence="4" type="ORF">FRACYDRAFT_236314</name>
</gene>
<keyword evidence="2" id="KW-0520">NAD</keyword>
<evidence type="ECO:0000313" key="4">
    <source>
        <dbReference type="EMBL" id="OEU20242.1"/>
    </source>
</evidence>
<dbReference type="AlphaFoldDB" id="A0A1E7FQ06"/>
<dbReference type="GO" id="GO:0051287">
    <property type="term" value="F:NAD binding"/>
    <property type="evidence" value="ECO:0007669"/>
    <property type="project" value="InterPro"/>
</dbReference>
<evidence type="ECO:0000313" key="5">
    <source>
        <dbReference type="Proteomes" id="UP000095751"/>
    </source>
</evidence>